<dbReference type="AlphaFoldDB" id="Q8T296"/>
<sequence length="152" mass="17443">MKANSNNNTSSLSPKVLKSFPSKVSIEITLLRDIYYNHFCYLNDLIEQNVDVNDYRYVNCLGYLKTTKIRPGFAFSFSQIVFMKSVGLKNLLAQNEYELKVINNVIDSISSKTMVEILNDKVKVLTLESESLRYKIEYVKTIKSPIKIVVSI</sequence>
<name>Q8T296_DICDI</name>
<evidence type="ECO:0000313" key="2">
    <source>
        <dbReference type="Proteomes" id="UP000002195"/>
    </source>
</evidence>
<keyword evidence="2" id="KW-1185">Reference proteome</keyword>
<dbReference type="EMBL" id="AAFI02000012">
    <property type="protein sequence ID" value="EAL70006.1"/>
    <property type="molecule type" value="Genomic_DNA"/>
</dbReference>
<dbReference type="VEuPathDB" id="AmoebaDB:DDB_G0274227"/>
<accession>Q8T296</accession>
<dbReference type="GeneID" id="8619669"/>
<dbReference type="HOGENOM" id="CLU_1725717_0_0_1"/>
<gene>
    <name evidence="1" type="ORF">DDB_G0274227</name>
</gene>
<accession>Q554T2</accession>
<dbReference type="PaxDb" id="44689-DDB0167591"/>
<protein>
    <submittedName>
        <fullName evidence="1">Uncharacterized protein</fullName>
    </submittedName>
</protein>
<dbReference type="dictyBase" id="DDB_G0274227"/>
<organism evidence="1 2">
    <name type="scientific">Dictyostelium discoideum</name>
    <name type="common">Social amoeba</name>
    <dbReference type="NCBI Taxonomy" id="44689"/>
    <lineage>
        <taxon>Eukaryota</taxon>
        <taxon>Amoebozoa</taxon>
        <taxon>Evosea</taxon>
        <taxon>Eumycetozoa</taxon>
        <taxon>Dictyostelia</taxon>
        <taxon>Dictyosteliales</taxon>
        <taxon>Dictyosteliaceae</taxon>
        <taxon>Dictyostelium</taxon>
    </lineage>
</organism>
<reference evidence="1 2" key="1">
    <citation type="journal article" date="2005" name="Nature">
        <title>The genome of the social amoeba Dictyostelium discoideum.</title>
        <authorList>
            <consortium name="The Dictyostelium discoideum Sequencing Consortium"/>
            <person name="Eichinger L."/>
            <person name="Pachebat J.A."/>
            <person name="Glockner G."/>
            <person name="Rajandream M.A."/>
            <person name="Sucgang R."/>
            <person name="Berriman M."/>
            <person name="Song J."/>
            <person name="Olsen R."/>
            <person name="Szafranski K."/>
            <person name="Xu Q."/>
            <person name="Tunggal B."/>
            <person name="Kummerfeld S."/>
            <person name="Madera M."/>
            <person name="Konfortov B.A."/>
            <person name="Rivero F."/>
            <person name="Bankier A.T."/>
            <person name="Lehmann R."/>
            <person name="Hamlin N."/>
            <person name="Davies R."/>
            <person name="Gaudet P."/>
            <person name="Fey P."/>
            <person name="Pilcher K."/>
            <person name="Chen G."/>
            <person name="Saunders D."/>
            <person name="Sodergren E."/>
            <person name="Davis P."/>
            <person name="Kerhornou A."/>
            <person name="Nie X."/>
            <person name="Hall N."/>
            <person name="Anjard C."/>
            <person name="Hemphill L."/>
            <person name="Bason N."/>
            <person name="Farbrother P."/>
            <person name="Desany B."/>
            <person name="Just E."/>
            <person name="Morio T."/>
            <person name="Rost R."/>
            <person name="Churcher C."/>
            <person name="Cooper J."/>
            <person name="Haydock S."/>
            <person name="van Driessche N."/>
            <person name="Cronin A."/>
            <person name="Goodhead I."/>
            <person name="Muzny D."/>
            <person name="Mourier T."/>
            <person name="Pain A."/>
            <person name="Lu M."/>
            <person name="Harper D."/>
            <person name="Lindsay R."/>
            <person name="Hauser H."/>
            <person name="James K."/>
            <person name="Quiles M."/>
            <person name="Madan Babu M."/>
            <person name="Saito T."/>
            <person name="Buchrieser C."/>
            <person name="Wardroper A."/>
            <person name="Felder M."/>
            <person name="Thangavelu M."/>
            <person name="Johnson D."/>
            <person name="Knights A."/>
            <person name="Loulseged H."/>
            <person name="Mungall K."/>
            <person name="Oliver K."/>
            <person name="Price C."/>
            <person name="Quail M.A."/>
            <person name="Urushihara H."/>
            <person name="Hernandez J."/>
            <person name="Rabbinowitsch E."/>
            <person name="Steffen D."/>
            <person name="Sanders M."/>
            <person name="Ma J."/>
            <person name="Kohara Y."/>
            <person name="Sharp S."/>
            <person name="Simmonds M."/>
            <person name="Spiegler S."/>
            <person name="Tivey A."/>
            <person name="Sugano S."/>
            <person name="White B."/>
            <person name="Walker D."/>
            <person name="Woodward J."/>
            <person name="Winckler T."/>
            <person name="Tanaka Y."/>
            <person name="Shaulsky G."/>
            <person name="Schleicher M."/>
            <person name="Weinstock G."/>
            <person name="Rosenthal A."/>
            <person name="Cox E.C."/>
            <person name="Chisholm R.L."/>
            <person name="Gibbs R."/>
            <person name="Loomis W.F."/>
            <person name="Platzer M."/>
            <person name="Kay R.R."/>
            <person name="Williams J."/>
            <person name="Dear P.H."/>
            <person name="Noegel A.A."/>
            <person name="Barrell B."/>
            <person name="Kuspa A."/>
        </authorList>
    </citation>
    <scope>NUCLEOTIDE SEQUENCE [LARGE SCALE GENOMIC DNA]</scope>
    <source>
        <strain evidence="1 2">AX4</strain>
    </source>
</reference>
<dbReference type="RefSeq" id="XP_644241.1">
    <property type="nucleotide sequence ID" value="XM_639149.1"/>
</dbReference>
<dbReference type="Proteomes" id="UP000002195">
    <property type="component" value="Unassembled WGS sequence"/>
</dbReference>
<dbReference type="KEGG" id="ddi:DDB_G0274227"/>
<dbReference type="SMR" id="Q8T296"/>
<comment type="caution">
    <text evidence="1">The sequence shown here is derived from an EMBL/GenBank/DDBJ whole genome shotgun (WGS) entry which is preliminary data.</text>
</comment>
<proteinExistence type="predicted"/>
<evidence type="ECO:0000313" key="1">
    <source>
        <dbReference type="EMBL" id="EAL70006.1"/>
    </source>
</evidence>
<dbReference type="InParanoid" id="Q8T296"/>